<keyword evidence="3 7" id="KW-0812">Transmembrane</keyword>
<evidence type="ECO:0000256" key="2">
    <source>
        <dbReference type="ARBA" id="ARBA00006824"/>
    </source>
</evidence>
<comment type="similarity">
    <text evidence="2 7">Belongs to the peroxisomal membrane protein PXMP2/4 family.</text>
</comment>
<dbReference type="STRING" id="51028.A0A0N4UYR5"/>
<evidence type="ECO:0000256" key="5">
    <source>
        <dbReference type="ARBA" id="ARBA00023136"/>
    </source>
</evidence>
<comment type="subcellular location">
    <subcellularLocation>
        <location evidence="1">Membrane</location>
        <topology evidence="1">Multi-pass membrane protein</topology>
    </subcellularLocation>
</comment>
<name>A0A0N4UYR5_ENTVE</name>
<evidence type="ECO:0000256" key="1">
    <source>
        <dbReference type="ARBA" id="ARBA00004141"/>
    </source>
</evidence>
<dbReference type="AlphaFoldDB" id="A0A0N4UYR5"/>
<evidence type="ECO:0000256" key="3">
    <source>
        <dbReference type="ARBA" id="ARBA00022692"/>
    </source>
</evidence>
<keyword evidence="9" id="KW-1185">Reference proteome</keyword>
<reference evidence="8 9" key="2">
    <citation type="submission" date="2018-10" db="EMBL/GenBank/DDBJ databases">
        <authorList>
            <consortium name="Pathogen Informatics"/>
        </authorList>
    </citation>
    <scope>NUCLEOTIDE SEQUENCE [LARGE SCALE GENOMIC DNA]</scope>
</reference>
<dbReference type="Pfam" id="PF04117">
    <property type="entry name" value="Mpv17_PMP22"/>
    <property type="match status" value="1"/>
</dbReference>
<gene>
    <name evidence="8" type="ORF">EVEC_LOCUS2441</name>
</gene>
<evidence type="ECO:0000313" key="9">
    <source>
        <dbReference type="Proteomes" id="UP000274131"/>
    </source>
</evidence>
<proteinExistence type="inferred from homology"/>
<comment type="caution">
    <text evidence="7">Lacks conserved residue(s) required for the propagation of feature annotation.</text>
</comment>
<sequence length="146" mass="16822">MIGIEPFVQYFLKPAGFQMFALRLYQRAMARRPMLTQAISAGALAGLGDGFSQVFVEGRRKRDYDPIRTASLRLLEGRRLDGAIGAAREKFWPILMTNYKVWPFVQLVNFYFIPLYYQLIFVQAVGIFWNAYLSFMTQATPALQSF</sequence>
<evidence type="ECO:0000256" key="6">
    <source>
        <dbReference type="ARBA" id="ARBA00049743"/>
    </source>
</evidence>
<keyword evidence="4 7" id="KW-1133">Transmembrane helix</keyword>
<organism evidence="10">
    <name type="scientific">Enterobius vermicularis</name>
    <name type="common">Human pinworm</name>
    <dbReference type="NCBI Taxonomy" id="51028"/>
    <lineage>
        <taxon>Eukaryota</taxon>
        <taxon>Metazoa</taxon>
        <taxon>Ecdysozoa</taxon>
        <taxon>Nematoda</taxon>
        <taxon>Chromadorea</taxon>
        <taxon>Rhabditida</taxon>
        <taxon>Spirurina</taxon>
        <taxon>Oxyuridomorpha</taxon>
        <taxon>Oxyuroidea</taxon>
        <taxon>Oxyuridae</taxon>
        <taxon>Enterobius</taxon>
    </lineage>
</organism>
<evidence type="ECO:0000313" key="8">
    <source>
        <dbReference type="EMBL" id="VDD87298.1"/>
    </source>
</evidence>
<dbReference type="GO" id="GO:0016020">
    <property type="term" value="C:membrane"/>
    <property type="evidence" value="ECO:0007669"/>
    <property type="project" value="UniProtKB-SubCell"/>
</dbReference>
<accession>A0A0N4UYR5</accession>
<dbReference type="GO" id="GO:0005737">
    <property type="term" value="C:cytoplasm"/>
    <property type="evidence" value="ECO:0007669"/>
    <property type="project" value="TreeGrafter"/>
</dbReference>
<protein>
    <recommendedName>
        <fullName evidence="6">Mitochondrial inner membrane protein Mpv17</fullName>
    </recommendedName>
</protein>
<evidence type="ECO:0000256" key="4">
    <source>
        <dbReference type="ARBA" id="ARBA00022989"/>
    </source>
</evidence>
<dbReference type="PANTHER" id="PTHR11266">
    <property type="entry name" value="PEROXISOMAL MEMBRANE PROTEIN 2, PXMP2 MPV17"/>
    <property type="match status" value="1"/>
</dbReference>
<feature type="transmembrane region" description="Helical" evidence="7">
    <location>
        <begin position="115"/>
        <end position="135"/>
    </location>
</feature>
<dbReference type="Proteomes" id="UP000274131">
    <property type="component" value="Unassembled WGS sequence"/>
</dbReference>
<evidence type="ECO:0000313" key="10">
    <source>
        <dbReference type="WBParaSite" id="EVEC_0000273301-mRNA-1"/>
    </source>
</evidence>
<dbReference type="EMBL" id="UXUI01007381">
    <property type="protein sequence ID" value="VDD87298.1"/>
    <property type="molecule type" value="Genomic_DNA"/>
</dbReference>
<keyword evidence="5 7" id="KW-0472">Membrane</keyword>
<evidence type="ECO:0000256" key="7">
    <source>
        <dbReference type="RuleBase" id="RU363053"/>
    </source>
</evidence>
<dbReference type="WBParaSite" id="EVEC_0000273301-mRNA-1">
    <property type="protein sequence ID" value="EVEC_0000273301-mRNA-1"/>
    <property type="gene ID" value="EVEC_0000273301"/>
</dbReference>
<reference evidence="10" key="1">
    <citation type="submission" date="2017-02" db="UniProtKB">
        <authorList>
            <consortium name="WormBaseParasite"/>
        </authorList>
    </citation>
    <scope>IDENTIFICATION</scope>
</reference>
<dbReference type="PANTHER" id="PTHR11266:SF17">
    <property type="entry name" value="PROTEIN MPV17"/>
    <property type="match status" value="1"/>
</dbReference>
<dbReference type="InterPro" id="IPR007248">
    <property type="entry name" value="Mpv17_PMP22"/>
</dbReference>
<dbReference type="OrthoDB" id="430207at2759"/>